<gene>
    <name evidence="1" type="ORF">PVAP13_5NG632025</name>
</gene>
<name>A0A8T0S265_PANVG</name>
<evidence type="ECO:0000313" key="1">
    <source>
        <dbReference type="EMBL" id="KAG2593042.1"/>
    </source>
</evidence>
<proteinExistence type="predicted"/>
<evidence type="ECO:0000313" key="2">
    <source>
        <dbReference type="Proteomes" id="UP000823388"/>
    </source>
</evidence>
<sequence length="100" mass="11290">LVQPLNSSNQENLLDWRAKPFTQIYRNSLPQINGKILKIHRSLNTTADSLARQATLHNSSHAVSFQPVCSFGMHNHQCDLFQALNRVNIQSFRLIAASCC</sequence>
<accession>A0A8T0S265</accession>
<reference evidence="1" key="1">
    <citation type="submission" date="2020-05" db="EMBL/GenBank/DDBJ databases">
        <title>WGS assembly of Panicum virgatum.</title>
        <authorList>
            <person name="Lovell J.T."/>
            <person name="Jenkins J."/>
            <person name="Shu S."/>
            <person name="Juenger T.E."/>
            <person name="Schmutz J."/>
        </authorList>
    </citation>
    <scope>NUCLEOTIDE SEQUENCE</scope>
    <source>
        <strain evidence="1">AP13</strain>
    </source>
</reference>
<dbReference type="Proteomes" id="UP000823388">
    <property type="component" value="Chromosome 5N"/>
</dbReference>
<dbReference type="AlphaFoldDB" id="A0A8T0S265"/>
<comment type="caution">
    <text evidence="1">The sequence shown here is derived from an EMBL/GenBank/DDBJ whole genome shotgun (WGS) entry which is preliminary data.</text>
</comment>
<feature type="non-terminal residue" evidence="1">
    <location>
        <position position="1"/>
    </location>
</feature>
<protein>
    <submittedName>
        <fullName evidence="1">Uncharacterized protein</fullName>
    </submittedName>
</protein>
<dbReference type="EMBL" id="CM029046">
    <property type="protein sequence ID" value="KAG2593042.1"/>
    <property type="molecule type" value="Genomic_DNA"/>
</dbReference>
<organism evidence="1 2">
    <name type="scientific">Panicum virgatum</name>
    <name type="common">Blackwell switchgrass</name>
    <dbReference type="NCBI Taxonomy" id="38727"/>
    <lineage>
        <taxon>Eukaryota</taxon>
        <taxon>Viridiplantae</taxon>
        <taxon>Streptophyta</taxon>
        <taxon>Embryophyta</taxon>
        <taxon>Tracheophyta</taxon>
        <taxon>Spermatophyta</taxon>
        <taxon>Magnoliopsida</taxon>
        <taxon>Liliopsida</taxon>
        <taxon>Poales</taxon>
        <taxon>Poaceae</taxon>
        <taxon>PACMAD clade</taxon>
        <taxon>Panicoideae</taxon>
        <taxon>Panicodae</taxon>
        <taxon>Paniceae</taxon>
        <taxon>Panicinae</taxon>
        <taxon>Panicum</taxon>
        <taxon>Panicum sect. Hiantes</taxon>
    </lineage>
</organism>
<keyword evidence="2" id="KW-1185">Reference proteome</keyword>